<gene>
    <name evidence="2" type="ORF">PXEA_LOCUS4292</name>
</gene>
<comment type="caution">
    <text evidence="2">The sequence shown here is derived from an EMBL/GenBank/DDBJ whole genome shotgun (WGS) entry which is preliminary data.</text>
</comment>
<organism evidence="2 3">
    <name type="scientific">Protopolystoma xenopodis</name>
    <dbReference type="NCBI Taxonomy" id="117903"/>
    <lineage>
        <taxon>Eukaryota</taxon>
        <taxon>Metazoa</taxon>
        <taxon>Spiralia</taxon>
        <taxon>Lophotrochozoa</taxon>
        <taxon>Platyhelminthes</taxon>
        <taxon>Monogenea</taxon>
        <taxon>Polyopisthocotylea</taxon>
        <taxon>Polystomatidea</taxon>
        <taxon>Polystomatidae</taxon>
        <taxon>Protopolystoma</taxon>
    </lineage>
</organism>
<reference evidence="2" key="1">
    <citation type="submission" date="2018-11" db="EMBL/GenBank/DDBJ databases">
        <authorList>
            <consortium name="Pathogen Informatics"/>
        </authorList>
    </citation>
    <scope>NUCLEOTIDE SEQUENCE</scope>
</reference>
<proteinExistence type="predicted"/>
<dbReference type="AlphaFoldDB" id="A0A3S5A9U4"/>
<evidence type="ECO:0000313" key="3">
    <source>
        <dbReference type="Proteomes" id="UP000784294"/>
    </source>
</evidence>
<name>A0A3S5A9U4_9PLAT</name>
<evidence type="ECO:0000313" key="2">
    <source>
        <dbReference type="EMBL" id="VEL10852.1"/>
    </source>
</evidence>
<evidence type="ECO:0000256" key="1">
    <source>
        <dbReference type="SAM" id="MobiDB-lite"/>
    </source>
</evidence>
<feature type="region of interest" description="Disordered" evidence="1">
    <location>
        <begin position="56"/>
        <end position="79"/>
    </location>
</feature>
<keyword evidence="3" id="KW-1185">Reference proteome</keyword>
<sequence>MESHVTSPPLDSINLASCIRLLFHPGLKIRLRTAVHLIRVLFPDCNPGQMTTAPAVSVTSPHLSDLGRAPDGASSLSRAATASSTSPSLLLPGAIADTTTWRLDGVTDLELIELDTDNCRHTTTSLAGSKRSLYQCTTKSAAAIRQSGPSVTRFTNSTPAFDDDGYLAELSHRALRIHQAHLHSTPADGVGSTINRLHCHEADTIPNDSLACLIAFSLVDLTEESSRLQLNLTSDLTAPGLVQPICHASSTSYSHSYSGSFAVEGEEPILADDAHCQEQIAKMIGLLAADSANIAVRKAAGDQLARMMHSK</sequence>
<dbReference type="Proteomes" id="UP000784294">
    <property type="component" value="Unassembled WGS sequence"/>
</dbReference>
<protein>
    <submittedName>
        <fullName evidence="2">Uncharacterized protein</fullName>
    </submittedName>
</protein>
<dbReference type="EMBL" id="CAAALY010010108">
    <property type="protein sequence ID" value="VEL10852.1"/>
    <property type="molecule type" value="Genomic_DNA"/>
</dbReference>
<accession>A0A3S5A9U4</accession>